<protein>
    <submittedName>
        <fullName evidence="5">Uncharacterized protein</fullName>
    </submittedName>
</protein>
<dbReference type="PANTHER" id="PTHR33091">
    <property type="entry name" value="PROTEIN, PUTATIVE, EXPRESSED-RELATED"/>
    <property type="match status" value="1"/>
</dbReference>
<dbReference type="PRINTS" id="PR00292">
    <property type="entry name" value="POTATOINHBTR"/>
</dbReference>
<comment type="similarity">
    <text evidence="1">Belongs to the protease inhibitor I13 (potato type I serine protease inhibitor) family.</text>
</comment>
<evidence type="ECO:0000313" key="5">
    <source>
        <dbReference type="EMBL" id="GMI24133.1"/>
    </source>
</evidence>
<dbReference type="Gene3D" id="3.30.10.10">
    <property type="entry name" value="Trypsin Inhibitor V, subunit A"/>
    <property type="match status" value="1"/>
</dbReference>
<name>A0ABQ6MDC1_9STRA</name>
<keyword evidence="6" id="KW-1185">Reference proteome</keyword>
<keyword evidence="4" id="KW-0732">Signal</keyword>
<gene>
    <name evidence="5" type="ORF">TeGR_g5455</name>
</gene>
<feature type="chain" id="PRO_5047125921" evidence="4">
    <location>
        <begin position="23"/>
        <end position="107"/>
    </location>
</feature>
<dbReference type="PROSITE" id="PS00285">
    <property type="entry name" value="POTATO_INHIBITOR"/>
    <property type="match status" value="1"/>
</dbReference>
<dbReference type="InterPro" id="IPR000864">
    <property type="entry name" value="Prot_inh_pot1"/>
</dbReference>
<reference evidence="5 6" key="1">
    <citation type="journal article" date="2023" name="Commun. Biol.">
        <title>Genome analysis of Parmales, the sister group of diatoms, reveals the evolutionary specialization of diatoms from phago-mixotrophs to photoautotrophs.</title>
        <authorList>
            <person name="Ban H."/>
            <person name="Sato S."/>
            <person name="Yoshikawa S."/>
            <person name="Yamada K."/>
            <person name="Nakamura Y."/>
            <person name="Ichinomiya M."/>
            <person name="Sato N."/>
            <person name="Blanc-Mathieu R."/>
            <person name="Endo H."/>
            <person name="Kuwata A."/>
            <person name="Ogata H."/>
        </authorList>
    </citation>
    <scope>NUCLEOTIDE SEQUENCE [LARGE SCALE GENOMIC DNA]</scope>
</reference>
<comment type="caution">
    <text evidence="5">The sequence shown here is derived from an EMBL/GenBank/DDBJ whole genome shotgun (WGS) entry which is preliminary data.</text>
</comment>
<evidence type="ECO:0000256" key="4">
    <source>
        <dbReference type="SAM" id="SignalP"/>
    </source>
</evidence>
<proteinExistence type="inferred from homology"/>
<dbReference type="Pfam" id="PF00280">
    <property type="entry name" value="potato_inhibit"/>
    <property type="match status" value="1"/>
</dbReference>
<evidence type="ECO:0000256" key="2">
    <source>
        <dbReference type="ARBA" id="ARBA00022690"/>
    </source>
</evidence>
<feature type="signal peptide" evidence="4">
    <location>
        <begin position="1"/>
        <end position="22"/>
    </location>
</feature>
<accession>A0ABQ6MDC1</accession>
<evidence type="ECO:0000256" key="3">
    <source>
        <dbReference type="ARBA" id="ARBA00022900"/>
    </source>
</evidence>
<dbReference type="EMBL" id="BRYB01000152">
    <property type="protein sequence ID" value="GMI24133.1"/>
    <property type="molecule type" value="Genomic_DNA"/>
</dbReference>
<dbReference type="SUPFAM" id="SSF54654">
    <property type="entry name" value="CI-2 family of serine protease inhibitors"/>
    <property type="match status" value="1"/>
</dbReference>
<evidence type="ECO:0000313" key="6">
    <source>
        <dbReference type="Proteomes" id="UP001165060"/>
    </source>
</evidence>
<dbReference type="PANTHER" id="PTHR33091:SF29">
    <property type="entry name" value="SUBTILISIN INHIBITOR 1"/>
    <property type="match status" value="1"/>
</dbReference>
<keyword evidence="2" id="KW-0646">Protease inhibitor</keyword>
<evidence type="ECO:0000256" key="1">
    <source>
        <dbReference type="ARBA" id="ARBA00008210"/>
    </source>
</evidence>
<sequence>MHVNSLLFAVLIFALACLHAYAEEEVGGRILNPGIGMLPGDGKTAKWPEVVGMGGIEAAEAIQKSRPDLKIVTVLPEGSPVTRDMRFDRVRVFVDDMDRVSRPPRIG</sequence>
<organism evidence="5 6">
    <name type="scientific">Tetraparma gracilis</name>
    <dbReference type="NCBI Taxonomy" id="2962635"/>
    <lineage>
        <taxon>Eukaryota</taxon>
        <taxon>Sar</taxon>
        <taxon>Stramenopiles</taxon>
        <taxon>Ochrophyta</taxon>
        <taxon>Bolidophyceae</taxon>
        <taxon>Parmales</taxon>
        <taxon>Triparmaceae</taxon>
        <taxon>Tetraparma</taxon>
    </lineage>
</organism>
<dbReference type="InterPro" id="IPR036354">
    <property type="entry name" value="Prot_inh_pot1_sf"/>
</dbReference>
<dbReference type="Proteomes" id="UP001165060">
    <property type="component" value="Unassembled WGS sequence"/>
</dbReference>
<keyword evidence="3" id="KW-0722">Serine protease inhibitor</keyword>